<reference evidence="3 4" key="1">
    <citation type="submission" date="2016-11" db="EMBL/GenBank/DDBJ databases">
        <title>Identification of Bacillus cereus isolated from egg-white.</title>
        <authorList>
            <person name="Soni A."/>
            <person name="Oey I."/>
            <person name="Silcock P."/>
            <person name="Bremer P."/>
        </authorList>
    </citation>
    <scope>NUCLEOTIDE SEQUENCE [LARGE SCALE GENOMIC DNA]</scope>
    <source>
        <strain evidence="3 4">NZAS03</strain>
    </source>
</reference>
<feature type="transmembrane region" description="Helical" evidence="1">
    <location>
        <begin position="64"/>
        <end position="85"/>
    </location>
</feature>
<proteinExistence type="predicted"/>
<evidence type="ECO:0000313" key="3">
    <source>
        <dbReference type="EMBL" id="OKA34570.1"/>
    </source>
</evidence>
<organism evidence="3 4">
    <name type="scientific">Bacillus cereus</name>
    <dbReference type="NCBI Taxonomy" id="1396"/>
    <lineage>
        <taxon>Bacteria</taxon>
        <taxon>Bacillati</taxon>
        <taxon>Bacillota</taxon>
        <taxon>Bacilli</taxon>
        <taxon>Bacillales</taxon>
        <taxon>Bacillaceae</taxon>
        <taxon>Bacillus</taxon>
        <taxon>Bacillus cereus group</taxon>
    </lineage>
</organism>
<gene>
    <name evidence="3" type="ORF">BJR07_23970</name>
</gene>
<dbReference type="EMBL" id="MPON01000010">
    <property type="protein sequence ID" value="OKA34570.1"/>
    <property type="molecule type" value="Genomic_DNA"/>
</dbReference>
<feature type="domain" description="NERD" evidence="2">
    <location>
        <begin position="233"/>
        <end position="343"/>
    </location>
</feature>
<feature type="transmembrane region" description="Helical" evidence="1">
    <location>
        <begin position="27"/>
        <end position="44"/>
    </location>
</feature>
<comment type="caution">
    <text evidence="3">The sequence shown here is derived from an EMBL/GenBank/DDBJ whole genome shotgun (WGS) entry which is preliminary data.</text>
</comment>
<keyword evidence="1" id="KW-1133">Transmembrane helix</keyword>
<name>A0A1C4BW80_BACCE</name>
<keyword evidence="1" id="KW-0812">Transmembrane</keyword>
<dbReference type="RefSeq" id="WP_073518567.1">
    <property type="nucleotide sequence ID" value="NZ_MPOM01000003.1"/>
</dbReference>
<dbReference type="Proteomes" id="UP000186535">
    <property type="component" value="Unassembled WGS sequence"/>
</dbReference>
<evidence type="ECO:0000313" key="4">
    <source>
        <dbReference type="Proteomes" id="UP000186535"/>
    </source>
</evidence>
<evidence type="ECO:0000256" key="1">
    <source>
        <dbReference type="SAM" id="Phobius"/>
    </source>
</evidence>
<dbReference type="AlphaFoldDB" id="A0A1C4BW80"/>
<evidence type="ECO:0000259" key="2">
    <source>
        <dbReference type="Pfam" id="PF08378"/>
    </source>
</evidence>
<keyword evidence="1" id="KW-0472">Membrane</keyword>
<dbReference type="Pfam" id="PF08378">
    <property type="entry name" value="NERD"/>
    <property type="match status" value="1"/>
</dbReference>
<sequence length="459" mass="53649">MHVEENKQIKSVTMRIFRDLNRIKGKVVNYSIVAFIGIFVYRVWNGVIPPGKTASDIMGEIAKITFLQVFGVTLLVLTGSVFISYMRYKREERFDTQKREQIIALMKKVRLDYGSSIQALYNTRCFSWRNRKIQAESHWMVTERQEVFFQSKLKELDVFAALSTNALEKVESQLLDIENTNIPYLKREFYNLLNDLNIDIDVLDIYQGMNKRLPSQLKSIRESYKEKINIIGAGNRGEKRVNDELDQFDGFSRYMSNLRLEVNGQSIETDNVLFSTKGIFLFEVKNFSENGKYGLRITKDGQWQRVESDGSVMPMKSDVTAQHNRHVLLMEKMIREQWRQLYSEDAPFIKLSPLIVIANDKIMVENQTDLAIIRISQIYHHVQKSNEHLSQDTLSKLWNILETNKLPLKEYPVQDYSKDLAEYYKVMCQLEKLCEEMAEALSYILIMAQSNMRITEKAV</sequence>
<dbReference type="InterPro" id="IPR011528">
    <property type="entry name" value="NERD"/>
</dbReference>
<accession>A0A1C4BW80</accession>
<protein>
    <recommendedName>
        <fullName evidence="2">NERD domain-containing protein</fullName>
    </recommendedName>
</protein>